<organism evidence="1">
    <name type="scientific">marine sediment metagenome</name>
    <dbReference type="NCBI Taxonomy" id="412755"/>
    <lineage>
        <taxon>unclassified sequences</taxon>
        <taxon>metagenomes</taxon>
        <taxon>ecological metagenomes</taxon>
    </lineage>
</organism>
<reference evidence="1" key="1">
    <citation type="journal article" date="2015" name="Nature">
        <title>Complex archaea that bridge the gap between prokaryotes and eukaryotes.</title>
        <authorList>
            <person name="Spang A."/>
            <person name="Saw J.H."/>
            <person name="Jorgensen S.L."/>
            <person name="Zaremba-Niedzwiedzka K."/>
            <person name="Martijn J."/>
            <person name="Lind A.E."/>
            <person name="van Eijk R."/>
            <person name="Schleper C."/>
            <person name="Guy L."/>
            <person name="Ettema T.J."/>
        </authorList>
    </citation>
    <scope>NUCLEOTIDE SEQUENCE</scope>
</reference>
<accession>A0A0F9LSX3</accession>
<sequence length="69" mass="7788">MITENSPLIADAGKDQKVTIGELVVLDGTESNDADEDQMIFFWHLVEVSPVKPKEPLAFVEWPQIDINY</sequence>
<comment type="caution">
    <text evidence="1">The sequence shown here is derived from an EMBL/GenBank/DDBJ whole genome shotgun (WGS) entry which is preliminary data.</text>
</comment>
<evidence type="ECO:0000313" key="1">
    <source>
        <dbReference type="EMBL" id="KKM67480.1"/>
    </source>
</evidence>
<dbReference type="Gene3D" id="2.60.40.10">
    <property type="entry name" value="Immunoglobulins"/>
    <property type="match status" value="1"/>
</dbReference>
<dbReference type="EMBL" id="LAZR01010341">
    <property type="protein sequence ID" value="KKM67480.1"/>
    <property type="molecule type" value="Genomic_DNA"/>
</dbReference>
<gene>
    <name evidence="1" type="ORF">LCGC14_1470630</name>
</gene>
<proteinExistence type="predicted"/>
<name>A0A0F9LSX3_9ZZZZ</name>
<dbReference type="InterPro" id="IPR013783">
    <property type="entry name" value="Ig-like_fold"/>
</dbReference>
<dbReference type="AlphaFoldDB" id="A0A0F9LSX3"/>
<feature type="non-terminal residue" evidence="1">
    <location>
        <position position="69"/>
    </location>
</feature>
<protein>
    <submittedName>
        <fullName evidence="1">Uncharacterized protein</fullName>
    </submittedName>
</protein>